<evidence type="ECO:0000313" key="3">
    <source>
        <dbReference type="Proteomes" id="UP001457282"/>
    </source>
</evidence>
<dbReference type="EMBL" id="JBEDUW010000006">
    <property type="protein sequence ID" value="KAK9924726.1"/>
    <property type="molecule type" value="Genomic_DNA"/>
</dbReference>
<accession>A0AAW1WLI0</accession>
<dbReference type="Proteomes" id="UP001457282">
    <property type="component" value="Unassembled WGS sequence"/>
</dbReference>
<evidence type="ECO:0000256" key="1">
    <source>
        <dbReference type="SAM" id="MobiDB-lite"/>
    </source>
</evidence>
<reference evidence="2 3" key="1">
    <citation type="journal article" date="2023" name="G3 (Bethesda)">
        <title>A chromosome-length genome assembly and annotation of blackberry (Rubus argutus, cv. 'Hillquist').</title>
        <authorList>
            <person name="Bruna T."/>
            <person name="Aryal R."/>
            <person name="Dudchenko O."/>
            <person name="Sargent D.J."/>
            <person name="Mead D."/>
            <person name="Buti M."/>
            <person name="Cavallini A."/>
            <person name="Hytonen T."/>
            <person name="Andres J."/>
            <person name="Pham M."/>
            <person name="Weisz D."/>
            <person name="Mascagni F."/>
            <person name="Usai G."/>
            <person name="Natali L."/>
            <person name="Bassil N."/>
            <person name="Fernandez G.E."/>
            <person name="Lomsadze A."/>
            <person name="Armour M."/>
            <person name="Olukolu B."/>
            <person name="Poorten T."/>
            <person name="Britton C."/>
            <person name="Davik J."/>
            <person name="Ashrafi H."/>
            <person name="Aiden E.L."/>
            <person name="Borodovsky M."/>
            <person name="Worthington M."/>
        </authorList>
    </citation>
    <scope>NUCLEOTIDE SEQUENCE [LARGE SCALE GENOMIC DNA]</scope>
    <source>
        <strain evidence="2">PI 553951</strain>
    </source>
</reference>
<comment type="caution">
    <text evidence="2">The sequence shown here is derived from an EMBL/GenBank/DDBJ whole genome shotgun (WGS) entry which is preliminary data.</text>
</comment>
<organism evidence="2 3">
    <name type="scientific">Rubus argutus</name>
    <name type="common">Southern blackberry</name>
    <dbReference type="NCBI Taxonomy" id="59490"/>
    <lineage>
        <taxon>Eukaryota</taxon>
        <taxon>Viridiplantae</taxon>
        <taxon>Streptophyta</taxon>
        <taxon>Embryophyta</taxon>
        <taxon>Tracheophyta</taxon>
        <taxon>Spermatophyta</taxon>
        <taxon>Magnoliopsida</taxon>
        <taxon>eudicotyledons</taxon>
        <taxon>Gunneridae</taxon>
        <taxon>Pentapetalae</taxon>
        <taxon>rosids</taxon>
        <taxon>fabids</taxon>
        <taxon>Rosales</taxon>
        <taxon>Rosaceae</taxon>
        <taxon>Rosoideae</taxon>
        <taxon>Rosoideae incertae sedis</taxon>
        <taxon>Rubus</taxon>
    </lineage>
</organism>
<evidence type="ECO:0000313" key="2">
    <source>
        <dbReference type="EMBL" id="KAK9924726.1"/>
    </source>
</evidence>
<gene>
    <name evidence="2" type="ORF">M0R45_033080</name>
</gene>
<dbReference type="AlphaFoldDB" id="A0AAW1WLI0"/>
<sequence>MEDDETEKEPKNEAVEGDLESDDAQSVKIVGIGADEPEKDVVEGIHIKPSPTLTMDDKVKPTPTLDAAICIDVPTQEDDKDKQSDLIRSGK</sequence>
<feature type="region of interest" description="Disordered" evidence="1">
    <location>
        <begin position="1"/>
        <end position="26"/>
    </location>
</feature>
<proteinExistence type="predicted"/>
<keyword evidence="3" id="KW-1185">Reference proteome</keyword>
<name>A0AAW1WLI0_RUBAR</name>
<protein>
    <submittedName>
        <fullName evidence="2">Uncharacterized protein</fullName>
    </submittedName>
</protein>